<dbReference type="SUPFAM" id="SSF63829">
    <property type="entry name" value="Calcium-dependent phosphotriesterase"/>
    <property type="match status" value="1"/>
</dbReference>
<dbReference type="OrthoDB" id="234275at2"/>
<protein>
    <recommendedName>
        <fullName evidence="1">SLA1 homology domain-containing protein</fullName>
    </recommendedName>
</protein>
<proteinExistence type="predicted"/>
<dbReference type="Proteomes" id="UP000317648">
    <property type="component" value="Chromosome"/>
</dbReference>
<reference evidence="2 3" key="1">
    <citation type="submission" date="2019-02" db="EMBL/GenBank/DDBJ databases">
        <title>Deep-cultivation of Planctomycetes and their phenomic and genomic characterization uncovers novel biology.</title>
        <authorList>
            <person name="Wiegand S."/>
            <person name="Jogler M."/>
            <person name="Boedeker C."/>
            <person name="Pinto D."/>
            <person name="Vollmers J."/>
            <person name="Rivas-Marin E."/>
            <person name="Kohn T."/>
            <person name="Peeters S.H."/>
            <person name="Heuer A."/>
            <person name="Rast P."/>
            <person name="Oberbeckmann S."/>
            <person name="Bunk B."/>
            <person name="Jeske O."/>
            <person name="Meyerdierks A."/>
            <person name="Storesund J.E."/>
            <person name="Kallscheuer N."/>
            <person name="Luecker S."/>
            <person name="Lage O.M."/>
            <person name="Pohl T."/>
            <person name="Merkel B.J."/>
            <person name="Hornburger P."/>
            <person name="Mueller R.-W."/>
            <person name="Bruemmer F."/>
            <person name="Labrenz M."/>
            <person name="Spormann A.M."/>
            <person name="Op den Camp H."/>
            <person name="Overmann J."/>
            <person name="Amann R."/>
            <person name="Jetten M.S.M."/>
            <person name="Mascher T."/>
            <person name="Medema M.H."/>
            <person name="Devos D.P."/>
            <person name="Kaster A.-K."/>
            <person name="Ovreas L."/>
            <person name="Rohde M."/>
            <person name="Galperin M.Y."/>
            <person name="Jogler C."/>
        </authorList>
    </citation>
    <scope>NUCLEOTIDE SEQUENCE [LARGE SCALE GENOMIC DNA]</scope>
    <source>
        <strain evidence="2 3">Pla85_3_4</strain>
    </source>
</reference>
<keyword evidence="3" id="KW-1185">Reference proteome</keyword>
<dbReference type="Gene3D" id="2.130.10.10">
    <property type="entry name" value="YVTN repeat-like/Quinoprotein amine dehydrogenase"/>
    <property type="match status" value="1"/>
</dbReference>
<dbReference type="InterPro" id="IPR015943">
    <property type="entry name" value="WD40/YVTN_repeat-like_dom_sf"/>
</dbReference>
<accession>A0A518DKX7</accession>
<dbReference type="Gene3D" id="2.30.30.700">
    <property type="entry name" value="SLA1 homology domain 1"/>
    <property type="match status" value="1"/>
</dbReference>
<evidence type="ECO:0000313" key="2">
    <source>
        <dbReference type="EMBL" id="QDU92485.1"/>
    </source>
</evidence>
<dbReference type="EMBL" id="CP036433">
    <property type="protein sequence ID" value="QDU92485.1"/>
    <property type="molecule type" value="Genomic_DNA"/>
</dbReference>
<organism evidence="2 3">
    <name type="scientific">Lignipirellula cremea</name>
    <dbReference type="NCBI Taxonomy" id="2528010"/>
    <lineage>
        <taxon>Bacteria</taxon>
        <taxon>Pseudomonadati</taxon>
        <taxon>Planctomycetota</taxon>
        <taxon>Planctomycetia</taxon>
        <taxon>Pirellulales</taxon>
        <taxon>Pirellulaceae</taxon>
        <taxon>Lignipirellula</taxon>
    </lineage>
</organism>
<dbReference type="InterPro" id="IPR007131">
    <property type="entry name" value="SHD1"/>
</dbReference>
<dbReference type="GO" id="GO:0008092">
    <property type="term" value="F:cytoskeletal protein binding"/>
    <property type="evidence" value="ECO:0007669"/>
    <property type="project" value="InterPro"/>
</dbReference>
<gene>
    <name evidence="2" type="ORF">Pla8534_02330</name>
</gene>
<evidence type="ECO:0000259" key="1">
    <source>
        <dbReference type="Pfam" id="PF03983"/>
    </source>
</evidence>
<name>A0A518DKX7_9BACT</name>
<sequence>MAYGRRASVVFLARAAIALAILARGIVPLGAGELRTWTSADGRFTTQAELVEIKGDQVVLKQASGNAITVPISALSQTDRDFLTKPVPAKEAPKVEPPVAKGEPKAGTPAALIARVAAEDPPFAYEPVKEFSTAPQRRIDRIAVSRDETRVLTCCNDTAGTCFVWNLATGEKVSQLDRTGLLDRAALSKDGKIAVVTDRTKIEVFNALSGKLVRSDPMPDGAELKIEDLRISDDSQWYCAITHTRRVLRRGLTDGRTFASPPIAMRGDRGGPFTAIGPLARTILMDSGDPKPDLLFFRESPARMQSDPLPVAEKVFPTAAACSPNIWSIATDDLNYYFYINRGGKYQHFGPMDTRGSLIRQMVISSNEGIISLLGDANRVQIVDLFTNQNYFPLLPYPHLEKQIGPSGVSLFFAQGNKLCYWQAVLPKQGRAIWVHAVTTLFADKQYALLDELADECLADPERFPFTESPKFDSLIDNLDSPISMKGLGPLEFGQRQKQANEWLAKNPKSVAARVLVARFHVAEGWDARGSGFADTVTREGAEKFQASITAARETLAPVMESDNPPARAYSLWFTIAKAESWDGARLAPYLARFFKRYPTYHKGHALIAERLLPRWGGDEGETGRYIQSVGDQVGGEQGDIVYARLVADVHRYYSRTGFFEESGLDYDRTLRGLAALARDEFSRNFAANYGLYFAGLKRDREQALRFADLFEDTRFGWLRRPWRSDYAYENTLRWLDDGS</sequence>
<dbReference type="GO" id="GO:0042802">
    <property type="term" value="F:identical protein binding"/>
    <property type="evidence" value="ECO:0007669"/>
    <property type="project" value="InterPro"/>
</dbReference>
<dbReference type="GO" id="GO:0043130">
    <property type="term" value="F:ubiquitin binding"/>
    <property type="evidence" value="ECO:0007669"/>
    <property type="project" value="InterPro"/>
</dbReference>
<dbReference type="GO" id="GO:0030674">
    <property type="term" value="F:protein-macromolecule adaptor activity"/>
    <property type="evidence" value="ECO:0007669"/>
    <property type="project" value="InterPro"/>
</dbReference>
<feature type="domain" description="SLA1 homology" evidence="1">
    <location>
        <begin position="33"/>
        <end position="85"/>
    </location>
</feature>
<dbReference type="Pfam" id="PF03983">
    <property type="entry name" value="SHD1"/>
    <property type="match status" value="1"/>
</dbReference>
<evidence type="ECO:0000313" key="3">
    <source>
        <dbReference type="Proteomes" id="UP000317648"/>
    </source>
</evidence>
<dbReference type="AlphaFoldDB" id="A0A518DKX7"/>
<dbReference type="RefSeq" id="WP_145048474.1">
    <property type="nucleotide sequence ID" value="NZ_CP036433.1"/>
</dbReference>
<dbReference type="KEGG" id="lcre:Pla8534_02330"/>